<dbReference type="EMBL" id="RCZH01000011">
    <property type="protein sequence ID" value="TPG38142.1"/>
    <property type="molecule type" value="Genomic_DNA"/>
</dbReference>
<dbReference type="Proteomes" id="UP000319700">
    <property type="component" value="Unassembled WGS sequence"/>
</dbReference>
<keyword evidence="2" id="KW-1185">Reference proteome</keyword>
<organism evidence="1 2">
    <name type="scientific">Flavobacterium pectinovorum</name>
    <dbReference type="NCBI Taxonomy" id="29533"/>
    <lineage>
        <taxon>Bacteria</taxon>
        <taxon>Pseudomonadati</taxon>
        <taxon>Bacteroidota</taxon>
        <taxon>Flavobacteriia</taxon>
        <taxon>Flavobacteriales</taxon>
        <taxon>Flavobacteriaceae</taxon>
        <taxon>Flavobacterium</taxon>
    </lineage>
</organism>
<dbReference type="RefSeq" id="WP_140509212.1">
    <property type="nucleotide sequence ID" value="NZ_RCZH01000011.1"/>
</dbReference>
<evidence type="ECO:0000313" key="2">
    <source>
        <dbReference type="Proteomes" id="UP000319700"/>
    </source>
</evidence>
<gene>
    <name evidence="1" type="ORF">EAH81_17055</name>
</gene>
<name>A0A502EMB8_9FLAO</name>
<sequence length="169" mass="20068">MIYKYCKNFERSNLELNCEKENLTELDSYFLREGKVKVLIYKCSKCSGLWKMIEYQNIEKWLQVNDVTSKEYIPFDSPNYYPIEYFEFAEAYFYDNSLQCGNPKECEKYSGLTCSPKTLIFTEKILEESAGCDTIKEEIQECSKCENKWILREEFDTHHGYAMSAKKIN</sequence>
<proteinExistence type="predicted"/>
<protein>
    <submittedName>
        <fullName evidence="1">Uncharacterized protein</fullName>
    </submittedName>
</protein>
<dbReference type="AlphaFoldDB" id="A0A502EMB8"/>
<evidence type="ECO:0000313" key="1">
    <source>
        <dbReference type="EMBL" id="TPG38142.1"/>
    </source>
</evidence>
<comment type="caution">
    <text evidence="1">The sequence shown here is derived from an EMBL/GenBank/DDBJ whole genome shotgun (WGS) entry which is preliminary data.</text>
</comment>
<reference evidence="1 2" key="1">
    <citation type="journal article" date="2019" name="Environ. Microbiol.">
        <title>Species interactions and distinct microbial communities in high Arctic permafrost affected cryosols are associated with the CH4 and CO2 gas fluxes.</title>
        <authorList>
            <person name="Altshuler I."/>
            <person name="Hamel J."/>
            <person name="Turney S."/>
            <person name="Magnuson E."/>
            <person name="Levesque R."/>
            <person name="Greer C."/>
            <person name="Whyte L.G."/>
        </authorList>
    </citation>
    <scope>NUCLEOTIDE SEQUENCE [LARGE SCALE GENOMIC DNA]</scope>
    <source>
        <strain evidence="1 2">42</strain>
    </source>
</reference>
<dbReference type="OrthoDB" id="1347945at2"/>
<accession>A0A502EMB8</accession>